<keyword evidence="2" id="KW-0812">Transmembrane</keyword>
<accession>A0AA35RYR0</accession>
<reference evidence="3" key="1">
    <citation type="submission" date="2023-03" db="EMBL/GenBank/DDBJ databases">
        <authorList>
            <person name="Steffen K."/>
            <person name="Cardenas P."/>
        </authorList>
    </citation>
    <scope>NUCLEOTIDE SEQUENCE</scope>
</reference>
<evidence type="ECO:0000313" key="4">
    <source>
        <dbReference type="Proteomes" id="UP001174909"/>
    </source>
</evidence>
<sequence>MEKCSRRIRSVSEPALRLHCGGVSRERRRESQVGYETGRDRAALSVSRWSSDEVCAVLYYLVCRCDQSQLNILHTSLESVPHRDLQLSSSVGVASGLELRPVSTPLSREVRVRLRKSRIPQNKRLYRAQSVVLHEEVHTVHGLLLLKSVVCYSLGIVSTLFFVITILSLEDHTIDTSRIYPTKFVPPASSPSDLSHLPPHHTLPHQTVSPVTNSPSCHLISFPRTPLLPSLPPSPSPLLTPLPPS</sequence>
<feature type="region of interest" description="Disordered" evidence="1">
    <location>
        <begin position="190"/>
        <end position="210"/>
    </location>
</feature>
<evidence type="ECO:0000313" key="3">
    <source>
        <dbReference type="EMBL" id="CAI8019627.1"/>
    </source>
</evidence>
<dbReference type="AlphaFoldDB" id="A0AA35RYR0"/>
<keyword evidence="2" id="KW-1133">Transmembrane helix</keyword>
<keyword evidence="4" id="KW-1185">Reference proteome</keyword>
<protein>
    <submittedName>
        <fullName evidence="3">Uncharacterized protein</fullName>
    </submittedName>
</protein>
<gene>
    <name evidence="3" type="ORF">GBAR_LOCUS11786</name>
</gene>
<feature type="non-terminal residue" evidence="3">
    <location>
        <position position="245"/>
    </location>
</feature>
<dbReference type="EMBL" id="CASHTH010001766">
    <property type="protein sequence ID" value="CAI8019627.1"/>
    <property type="molecule type" value="Genomic_DNA"/>
</dbReference>
<organism evidence="3 4">
    <name type="scientific">Geodia barretti</name>
    <name type="common">Barrett's horny sponge</name>
    <dbReference type="NCBI Taxonomy" id="519541"/>
    <lineage>
        <taxon>Eukaryota</taxon>
        <taxon>Metazoa</taxon>
        <taxon>Porifera</taxon>
        <taxon>Demospongiae</taxon>
        <taxon>Heteroscleromorpha</taxon>
        <taxon>Tetractinellida</taxon>
        <taxon>Astrophorina</taxon>
        <taxon>Geodiidae</taxon>
        <taxon>Geodia</taxon>
    </lineage>
</organism>
<feature type="transmembrane region" description="Helical" evidence="2">
    <location>
        <begin position="149"/>
        <end position="169"/>
    </location>
</feature>
<evidence type="ECO:0000256" key="1">
    <source>
        <dbReference type="SAM" id="MobiDB-lite"/>
    </source>
</evidence>
<proteinExistence type="predicted"/>
<keyword evidence="2" id="KW-0472">Membrane</keyword>
<evidence type="ECO:0000256" key="2">
    <source>
        <dbReference type="SAM" id="Phobius"/>
    </source>
</evidence>
<comment type="caution">
    <text evidence="3">The sequence shown here is derived from an EMBL/GenBank/DDBJ whole genome shotgun (WGS) entry which is preliminary data.</text>
</comment>
<dbReference type="Proteomes" id="UP001174909">
    <property type="component" value="Unassembled WGS sequence"/>
</dbReference>
<name>A0AA35RYR0_GEOBA</name>